<dbReference type="Proteomes" id="UP000199317">
    <property type="component" value="Unassembled WGS sequence"/>
</dbReference>
<dbReference type="PANTHER" id="PTHR11091:SF0">
    <property type="entry name" value="MALATE DEHYDROGENASE"/>
    <property type="match status" value="1"/>
</dbReference>
<keyword evidence="2" id="KW-0560">Oxidoreductase</keyword>
<dbReference type="InterPro" id="IPR043144">
    <property type="entry name" value="Mal/L-sulf/L-lact_DH-like_ah"/>
</dbReference>
<proteinExistence type="inferred from homology"/>
<dbReference type="AlphaFoldDB" id="A0A1H0WAA6"/>
<reference evidence="4" key="1">
    <citation type="submission" date="2016-10" db="EMBL/GenBank/DDBJ databases">
        <authorList>
            <person name="Varghese N."/>
            <person name="Submissions S."/>
        </authorList>
    </citation>
    <scope>NUCLEOTIDE SEQUENCE [LARGE SCALE GENOMIC DNA]</scope>
    <source>
        <strain evidence="4">DSM 17101</strain>
    </source>
</reference>
<dbReference type="Gene3D" id="3.30.1370.60">
    <property type="entry name" value="Hypothetical oxidoreductase yiak, domain 2"/>
    <property type="match status" value="1"/>
</dbReference>
<name>A0A1H0WAA6_9BURK</name>
<protein>
    <submittedName>
        <fullName evidence="3">Malate/lactate/ureidoglycolate dehydrogenase, LDH2 family</fullName>
    </submittedName>
</protein>
<keyword evidence="4" id="KW-1185">Reference proteome</keyword>
<sequence>MSISTPTPPAAEDKVRLAVADGRALAEAVLRNHGYSAGEAETIADHVIDAALCGYEYSGLPKILNILEKSKAGRPRTPLKALHETPVSVLLDGGNTTGMLAMRQATDIAIGKAQALGVAVVGMTNSWTSGRGAYYVERIARAGLIGIHTVSSARHVAPPGGIARMLGTNPLSFGFPIDGEPLVIDLGTAAFMSTELALRERTGEPLPAGVAIDSEGRPTTDPHVARAGALLPFGGHKGFALALAVQALGVFAGSGFNADKDYGYLLLAMKPDLLLPLETFRNQLREEIERIRATPRQPGVDAIRIPSERAVELRRRHQASGIALDRTVFDALRALAPACAVAPLPAASPTNHSAPQP</sequence>
<dbReference type="PANTHER" id="PTHR11091">
    <property type="entry name" value="OXIDOREDUCTASE-RELATED"/>
    <property type="match status" value="1"/>
</dbReference>
<comment type="similarity">
    <text evidence="1">Belongs to the LDH2/MDH2 oxidoreductase family.</text>
</comment>
<accession>A0A1H0WAA6</accession>
<dbReference type="RefSeq" id="WP_092838885.1">
    <property type="nucleotide sequence ID" value="NZ_FNJL01000035.1"/>
</dbReference>
<dbReference type="InterPro" id="IPR003767">
    <property type="entry name" value="Malate/L-lactate_DH-like"/>
</dbReference>
<dbReference type="InterPro" id="IPR036111">
    <property type="entry name" value="Mal/L-sulfo/L-lacto_DH-like_sf"/>
</dbReference>
<dbReference type="Pfam" id="PF02615">
    <property type="entry name" value="Ldh_2"/>
    <property type="match status" value="1"/>
</dbReference>
<dbReference type="GO" id="GO:0016491">
    <property type="term" value="F:oxidoreductase activity"/>
    <property type="evidence" value="ECO:0007669"/>
    <property type="project" value="UniProtKB-KW"/>
</dbReference>
<evidence type="ECO:0000256" key="1">
    <source>
        <dbReference type="ARBA" id="ARBA00006056"/>
    </source>
</evidence>
<evidence type="ECO:0000256" key="2">
    <source>
        <dbReference type="ARBA" id="ARBA00023002"/>
    </source>
</evidence>
<dbReference type="EMBL" id="FNJL01000035">
    <property type="protein sequence ID" value="SDP87624.1"/>
    <property type="molecule type" value="Genomic_DNA"/>
</dbReference>
<organism evidence="3 4">
    <name type="scientific">Paracidovorax cattleyae</name>
    <dbReference type="NCBI Taxonomy" id="80868"/>
    <lineage>
        <taxon>Bacteria</taxon>
        <taxon>Pseudomonadati</taxon>
        <taxon>Pseudomonadota</taxon>
        <taxon>Betaproteobacteria</taxon>
        <taxon>Burkholderiales</taxon>
        <taxon>Comamonadaceae</taxon>
        <taxon>Paracidovorax</taxon>
    </lineage>
</organism>
<evidence type="ECO:0000313" key="3">
    <source>
        <dbReference type="EMBL" id="SDP87624.1"/>
    </source>
</evidence>
<dbReference type="InterPro" id="IPR043143">
    <property type="entry name" value="Mal/L-sulf/L-lact_DH-like_NADP"/>
</dbReference>
<gene>
    <name evidence="3" type="ORF">SAMN04489708_13516</name>
</gene>
<dbReference type="OrthoDB" id="924592at2"/>
<dbReference type="Gene3D" id="1.10.1530.10">
    <property type="match status" value="1"/>
</dbReference>
<evidence type="ECO:0000313" key="4">
    <source>
        <dbReference type="Proteomes" id="UP000199317"/>
    </source>
</evidence>
<dbReference type="SUPFAM" id="SSF89733">
    <property type="entry name" value="L-sulfolactate dehydrogenase-like"/>
    <property type="match status" value="1"/>
</dbReference>